<proteinExistence type="predicted"/>
<dbReference type="EMBL" id="CADCUT010000167">
    <property type="protein sequence ID" value="CAA9424579.1"/>
    <property type="molecule type" value="Genomic_DNA"/>
</dbReference>
<dbReference type="GO" id="GO:0000976">
    <property type="term" value="F:transcription cis-regulatory region binding"/>
    <property type="evidence" value="ECO:0007669"/>
    <property type="project" value="TreeGrafter"/>
</dbReference>
<evidence type="ECO:0000256" key="4">
    <source>
        <dbReference type="PROSITE-ProRule" id="PRU00335"/>
    </source>
</evidence>
<dbReference type="InterPro" id="IPR001647">
    <property type="entry name" value="HTH_TetR"/>
</dbReference>
<evidence type="ECO:0000256" key="2">
    <source>
        <dbReference type="ARBA" id="ARBA00023125"/>
    </source>
</evidence>
<keyword evidence="1" id="KW-0805">Transcription regulation</keyword>
<dbReference type="PROSITE" id="PS50977">
    <property type="entry name" value="HTH_TETR_2"/>
    <property type="match status" value="1"/>
</dbReference>
<protein>
    <recommendedName>
        <fullName evidence="5">HTH tetR-type domain-containing protein</fullName>
    </recommendedName>
</protein>
<reference evidence="6" key="1">
    <citation type="submission" date="2020-02" db="EMBL/GenBank/DDBJ databases">
        <authorList>
            <person name="Meier V. D."/>
        </authorList>
    </citation>
    <scope>NUCLEOTIDE SEQUENCE</scope>
    <source>
        <strain evidence="6">AVDCRST_MAG03</strain>
    </source>
</reference>
<evidence type="ECO:0000313" key="6">
    <source>
        <dbReference type="EMBL" id="CAA9424579.1"/>
    </source>
</evidence>
<dbReference type="PANTHER" id="PTHR30055:SF151">
    <property type="entry name" value="TRANSCRIPTIONAL REGULATORY PROTEIN"/>
    <property type="match status" value="1"/>
</dbReference>
<dbReference type="Gene3D" id="1.10.357.10">
    <property type="entry name" value="Tetracycline Repressor, domain 2"/>
    <property type="match status" value="1"/>
</dbReference>
<dbReference type="SUPFAM" id="SSF46689">
    <property type="entry name" value="Homeodomain-like"/>
    <property type="match status" value="1"/>
</dbReference>
<dbReference type="GO" id="GO:0003700">
    <property type="term" value="F:DNA-binding transcription factor activity"/>
    <property type="evidence" value="ECO:0007669"/>
    <property type="project" value="TreeGrafter"/>
</dbReference>
<dbReference type="Pfam" id="PF13305">
    <property type="entry name" value="TetR_C_33"/>
    <property type="match status" value="1"/>
</dbReference>
<organism evidence="6">
    <name type="scientific">uncultured Rubrobacteraceae bacterium</name>
    <dbReference type="NCBI Taxonomy" id="349277"/>
    <lineage>
        <taxon>Bacteria</taxon>
        <taxon>Bacillati</taxon>
        <taxon>Actinomycetota</taxon>
        <taxon>Rubrobacteria</taxon>
        <taxon>Rubrobacterales</taxon>
        <taxon>Rubrobacteraceae</taxon>
        <taxon>environmental samples</taxon>
    </lineage>
</organism>
<feature type="DNA-binding region" description="H-T-H motif" evidence="4">
    <location>
        <begin position="29"/>
        <end position="48"/>
    </location>
</feature>
<dbReference type="InterPro" id="IPR050109">
    <property type="entry name" value="HTH-type_TetR-like_transc_reg"/>
</dbReference>
<evidence type="ECO:0000256" key="3">
    <source>
        <dbReference type="ARBA" id="ARBA00023163"/>
    </source>
</evidence>
<keyword evidence="3" id="KW-0804">Transcription</keyword>
<gene>
    <name evidence="6" type="ORF">AVDCRST_MAG03-2791</name>
</gene>
<dbReference type="InterPro" id="IPR009057">
    <property type="entry name" value="Homeodomain-like_sf"/>
</dbReference>
<dbReference type="InterPro" id="IPR025996">
    <property type="entry name" value="MT1864/Rv1816-like_C"/>
</dbReference>
<accession>A0A6J4Q059</accession>
<dbReference type="Gene3D" id="1.10.10.60">
    <property type="entry name" value="Homeodomain-like"/>
    <property type="match status" value="1"/>
</dbReference>
<evidence type="ECO:0000259" key="5">
    <source>
        <dbReference type="PROSITE" id="PS50977"/>
    </source>
</evidence>
<dbReference type="SUPFAM" id="SSF48498">
    <property type="entry name" value="Tetracyclin repressor-like, C-terminal domain"/>
    <property type="match status" value="1"/>
</dbReference>
<evidence type="ECO:0000256" key="1">
    <source>
        <dbReference type="ARBA" id="ARBA00023015"/>
    </source>
</evidence>
<keyword evidence="2 4" id="KW-0238">DNA-binding</keyword>
<sequence length="196" mass="20677">MPRAGLNRVAVVEAAAALADEEGVGEGLSLARLAERLGVRKPSLYNHVAGLGGLRRELALMGLRELGRSLSRAAAGKAGTEGLFALAEAYRRFVEERPGLYEATVRSYRLSDPDDPDLEAAEGEALEPVLAVLASCGVVGGEETIHAARGFRSVAHGFATLEAAGGFGMSEDPDESFRRLVRAFADGLLRSGEREA</sequence>
<feature type="domain" description="HTH tetR-type" evidence="5">
    <location>
        <begin position="5"/>
        <end position="66"/>
    </location>
</feature>
<name>A0A6J4Q059_9ACTN</name>
<dbReference type="PANTHER" id="PTHR30055">
    <property type="entry name" value="HTH-TYPE TRANSCRIPTIONAL REGULATOR RUTR"/>
    <property type="match status" value="1"/>
</dbReference>
<dbReference type="InterPro" id="IPR036271">
    <property type="entry name" value="Tet_transcr_reg_TetR-rel_C_sf"/>
</dbReference>
<dbReference type="AlphaFoldDB" id="A0A6J4Q059"/>